<evidence type="ECO:0000256" key="1">
    <source>
        <dbReference type="ARBA" id="ARBA00022700"/>
    </source>
</evidence>
<sequence>MICWGSYHSHKHGLDSCDKRLTQRCDRADVPTERRLRKWTISLDHLLGDPTGLREFEEYLKKEFSHENIAFWRAVQELKRAGGPLDGRVRDIHEQFLEPGAPFEVNLDSRTLEHTLEAIKKPSRYAFEQAQQHVFQLMKSDTYPRFLRSDHYRGLCERAQSQISHKKR</sequence>
<proteinExistence type="predicted"/>
<dbReference type="InterPro" id="IPR047016">
    <property type="entry name" value="RGS6/7/9/11"/>
</dbReference>
<gene>
    <name evidence="3" type="ORF">LAZ67_16002343</name>
</gene>
<protein>
    <submittedName>
        <fullName evidence="3">RGS9</fullName>
    </submittedName>
</protein>
<dbReference type="Proteomes" id="UP001235939">
    <property type="component" value="Chromosome 16"/>
</dbReference>
<dbReference type="InterPro" id="IPR036305">
    <property type="entry name" value="RGS_sf"/>
</dbReference>
<dbReference type="InterPro" id="IPR016137">
    <property type="entry name" value="RGS"/>
</dbReference>
<dbReference type="SMART" id="SM00315">
    <property type="entry name" value="RGS"/>
    <property type="match status" value="1"/>
</dbReference>
<reference evidence="3 4" key="1">
    <citation type="submission" date="2022-01" db="EMBL/GenBank/DDBJ databases">
        <title>A chromosomal length assembly of Cordylochernes scorpioides.</title>
        <authorList>
            <person name="Zeh D."/>
            <person name="Zeh J."/>
        </authorList>
    </citation>
    <scope>NUCLEOTIDE SEQUENCE [LARGE SCALE GENOMIC DNA]</scope>
    <source>
        <strain evidence="3">IN4F17</strain>
        <tissue evidence="3">Whole Body</tissue>
    </source>
</reference>
<organism evidence="3 4">
    <name type="scientific">Cordylochernes scorpioides</name>
    <dbReference type="NCBI Taxonomy" id="51811"/>
    <lineage>
        <taxon>Eukaryota</taxon>
        <taxon>Metazoa</taxon>
        <taxon>Ecdysozoa</taxon>
        <taxon>Arthropoda</taxon>
        <taxon>Chelicerata</taxon>
        <taxon>Arachnida</taxon>
        <taxon>Pseudoscorpiones</taxon>
        <taxon>Cheliferoidea</taxon>
        <taxon>Chernetidae</taxon>
        <taxon>Cordylochernes</taxon>
    </lineage>
</organism>
<name>A0ABY6LBX1_9ARAC</name>
<dbReference type="EMBL" id="CP092878">
    <property type="protein sequence ID" value="UYV78674.1"/>
    <property type="molecule type" value="Genomic_DNA"/>
</dbReference>
<evidence type="ECO:0000313" key="3">
    <source>
        <dbReference type="EMBL" id="UYV78674.1"/>
    </source>
</evidence>
<accession>A0ABY6LBX1</accession>
<dbReference type="PANTHER" id="PTHR45746">
    <property type="entry name" value="LP21163P"/>
    <property type="match status" value="1"/>
</dbReference>
<dbReference type="PANTHER" id="PTHR45746:SF5">
    <property type="entry name" value="REGULATOR OF G-PROTEIN SIGNALING 7"/>
    <property type="match status" value="1"/>
</dbReference>
<dbReference type="Gene3D" id="1.10.167.10">
    <property type="entry name" value="Regulator of G-protein Signalling 4, domain 2"/>
    <property type="match status" value="1"/>
</dbReference>
<evidence type="ECO:0000259" key="2">
    <source>
        <dbReference type="PROSITE" id="PS50132"/>
    </source>
</evidence>
<dbReference type="PROSITE" id="PS50132">
    <property type="entry name" value="RGS"/>
    <property type="match status" value="1"/>
</dbReference>
<keyword evidence="4" id="KW-1185">Reference proteome</keyword>
<dbReference type="InterPro" id="IPR044926">
    <property type="entry name" value="RGS_subdomain_2"/>
</dbReference>
<evidence type="ECO:0000313" key="4">
    <source>
        <dbReference type="Proteomes" id="UP001235939"/>
    </source>
</evidence>
<keyword evidence="1" id="KW-0734">Signal transduction inhibitor</keyword>
<dbReference type="Pfam" id="PF00615">
    <property type="entry name" value="RGS"/>
    <property type="match status" value="1"/>
</dbReference>
<dbReference type="SUPFAM" id="SSF48097">
    <property type="entry name" value="Regulator of G-protein signaling, RGS"/>
    <property type="match status" value="1"/>
</dbReference>
<dbReference type="PRINTS" id="PR01301">
    <property type="entry name" value="RGSPROTEIN"/>
</dbReference>
<feature type="domain" description="RGS" evidence="2">
    <location>
        <begin position="42"/>
        <end position="156"/>
    </location>
</feature>